<dbReference type="SUPFAM" id="SSF53448">
    <property type="entry name" value="Nucleotide-diphospho-sugar transferases"/>
    <property type="match status" value="1"/>
</dbReference>
<dbReference type="Gene3D" id="3.90.550.10">
    <property type="entry name" value="Spore Coat Polysaccharide Biosynthesis Protein SpsA, Chain A"/>
    <property type="match status" value="1"/>
</dbReference>
<dbReference type="EMBL" id="LNQE01000859">
    <property type="protein sequence ID" value="KUG24162.1"/>
    <property type="molecule type" value="Genomic_DNA"/>
</dbReference>
<dbReference type="InterPro" id="IPR029044">
    <property type="entry name" value="Nucleotide-diphossugar_trans"/>
</dbReference>
<evidence type="ECO:0000313" key="2">
    <source>
        <dbReference type="EMBL" id="KUG24162.1"/>
    </source>
</evidence>
<dbReference type="AlphaFoldDB" id="A0A0W8FTS1"/>
<organism evidence="2">
    <name type="scientific">hydrocarbon metagenome</name>
    <dbReference type="NCBI Taxonomy" id="938273"/>
    <lineage>
        <taxon>unclassified sequences</taxon>
        <taxon>metagenomes</taxon>
        <taxon>ecological metagenomes</taxon>
    </lineage>
</organism>
<protein>
    <recommendedName>
        <fullName evidence="1">Glycosyltransferase 2-like domain-containing protein</fullName>
    </recommendedName>
</protein>
<dbReference type="Pfam" id="PF00535">
    <property type="entry name" value="Glycos_transf_2"/>
    <property type="match status" value="1"/>
</dbReference>
<evidence type="ECO:0000259" key="1">
    <source>
        <dbReference type="Pfam" id="PF00535"/>
    </source>
</evidence>
<proteinExistence type="predicted"/>
<sequence>MLPDISYLILNYNPDGDKNAEDILGATIDTFYARKSSRLSCEVMLLDQGSVPAHQQWLQNKQEQYSFSLELLNRNIGISGAINLFVKMSKAPVLGLITSDVLITSGMDEDLFNKVQIGEIYQATPFTDKSDVDYQVWLPPESFGSDHINLTGLQKQKTSFLNRLLGRPPQTYLRVAACELNVMFWRREIFNKIGYYDEKWNACFENNDFSLRCFLAGGCTAISMDSFVWHYHKTTQKNGSREKSYQGYIDHCWPQEIKRLWDEKWPNLNSYIEIYDTLKSKTINNYPKLLKQFAHNIYLPYEQKKGYH</sequence>
<gene>
    <name evidence="2" type="ORF">ASZ90_006053</name>
</gene>
<name>A0A0W8FTS1_9ZZZZ</name>
<comment type="caution">
    <text evidence="2">The sequence shown here is derived from an EMBL/GenBank/DDBJ whole genome shotgun (WGS) entry which is preliminary data.</text>
</comment>
<accession>A0A0W8FTS1</accession>
<dbReference type="CDD" id="cd00761">
    <property type="entry name" value="Glyco_tranf_GTA_type"/>
    <property type="match status" value="1"/>
</dbReference>
<feature type="domain" description="Glycosyltransferase 2-like" evidence="1">
    <location>
        <begin position="19"/>
        <end position="148"/>
    </location>
</feature>
<dbReference type="InterPro" id="IPR001173">
    <property type="entry name" value="Glyco_trans_2-like"/>
</dbReference>
<reference evidence="2" key="1">
    <citation type="journal article" date="2015" name="Proc. Natl. Acad. Sci. U.S.A.">
        <title>Networks of energetic and metabolic interactions define dynamics in microbial communities.</title>
        <authorList>
            <person name="Embree M."/>
            <person name="Liu J.K."/>
            <person name="Al-Bassam M.M."/>
            <person name="Zengler K."/>
        </authorList>
    </citation>
    <scope>NUCLEOTIDE SEQUENCE</scope>
</reference>